<dbReference type="EMBL" id="CP113517">
    <property type="protein sequence ID" value="WAR46925.1"/>
    <property type="molecule type" value="Genomic_DNA"/>
</dbReference>
<reference evidence="1" key="1">
    <citation type="submission" date="2022-11" db="EMBL/GenBank/DDBJ databases">
        <title>Methylomonas rapida sp. nov., Carotenoid-Producing Obligate Methanotrophs with High Growth Characteristics and Biotechnological Potential.</title>
        <authorList>
            <person name="Tikhonova E.N."/>
            <person name="Suleimanov R.Z."/>
            <person name="Miroshnikov K."/>
            <person name="Oshkin I.Y."/>
            <person name="Belova S.E."/>
            <person name="Danilova O.V."/>
            <person name="Ashikhmin A."/>
            <person name="Konopkin A."/>
            <person name="But S.Y."/>
            <person name="Khmelenina V.N."/>
            <person name="Kuznetsov N."/>
            <person name="Pimenov N.V."/>
            <person name="Dedysh S.N."/>
        </authorList>
    </citation>
    <scope>NUCLEOTIDE SEQUENCE</scope>
    <source>
        <strain evidence="1">MP1</strain>
    </source>
</reference>
<dbReference type="Proteomes" id="UP001162780">
    <property type="component" value="Chromosome"/>
</dbReference>
<proteinExistence type="predicted"/>
<name>A0ABY7GR05_9GAMM</name>
<evidence type="ECO:0000313" key="2">
    <source>
        <dbReference type="Proteomes" id="UP001162780"/>
    </source>
</evidence>
<dbReference type="RefSeq" id="WP_255187834.1">
    <property type="nucleotide sequence ID" value="NZ_CP113517.1"/>
</dbReference>
<keyword evidence="2" id="KW-1185">Reference proteome</keyword>
<accession>A0ABY7GR05</accession>
<protein>
    <submittedName>
        <fullName evidence="1">Uncharacterized protein</fullName>
    </submittedName>
</protein>
<organism evidence="1 2">
    <name type="scientific">Methylomonas rapida</name>
    <dbReference type="NCBI Taxonomy" id="2963939"/>
    <lineage>
        <taxon>Bacteria</taxon>
        <taxon>Pseudomonadati</taxon>
        <taxon>Pseudomonadota</taxon>
        <taxon>Gammaproteobacteria</taxon>
        <taxon>Methylococcales</taxon>
        <taxon>Methylococcaceae</taxon>
        <taxon>Methylomonas</taxon>
    </lineage>
</organism>
<evidence type="ECO:0000313" key="1">
    <source>
        <dbReference type="EMBL" id="WAR46925.1"/>
    </source>
</evidence>
<sequence length="95" mass="10874">MLKPCVINNMLNRNTHINHAPRIVYDPAERRARLAAQVAVMLQRLGFTESYDINAFVRLAMNYLQNGHSPATALDQTRKSATRVIAQLQKPQRHH</sequence>
<gene>
    <name evidence="1" type="ORF">NM686_010550</name>
</gene>